<dbReference type="EMBL" id="FOIN01000001">
    <property type="protein sequence ID" value="SET06610.1"/>
    <property type="molecule type" value="Genomic_DNA"/>
</dbReference>
<protein>
    <submittedName>
        <fullName evidence="1">Uncharacterized protein</fullName>
    </submittedName>
</protein>
<keyword evidence="2" id="KW-1185">Reference proteome</keyword>
<accession>A0A1I0BI75</accession>
<sequence length="151" mass="18342">MKNIFKLKGEELKEYQKNINLISKYFNYIGYKWFFDIVTKETINLNDIEGVLTLDRPRAFAFGEEDMSYDEWSAYIDIYEFITNTFYNELPKYYEVRNIDTYDKQFPNNPYYFGYKICDGERNLCFYDGYTGVAGCHWEALAFHYWFEELN</sequence>
<gene>
    <name evidence="1" type="ORF">SAMN04489758_101133</name>
</gene>
<organism evidence="1 2">
    <name type="scientific">Thomasclavelia cocleata</name>
    <dbReference type="NCBI Taxonomy" id="69824"/>
    <lineage>
        <taxon>Bacteria</taxon>
        <taxon>Bacillati</taxon>
        <taxon>Bacillota</taxon>
        <taxon>Erysipelotrichia</taxon>
        <taxon>Erysipelotrichales</taxon>
        <taxon>Coprobacillaceae</taxon>
        <taxon>Thomasclavelia</taxon>
    </lineage>
</organism>
<evidence type="ECO:0000313" key="2">
    <source>
        <dbReference type="Proteomes" id="UP000198558"/>
    </source>
</evidence>
<evidence type="ECO:0000313" key="1">
    <source>
        <dbReference type="EMBL" id="SET06610.1"/>
    </source>
</evidence>
<dbReference type="GeneID" id="78287177"/>
<proteinExistence type="predicted"/>
<reference evidence="2" key="1">
    <citation type="submission" date="2016-10" db="EMBL/GenBank/DDBJ databases">
        <authorList>
            <person name="Varghese N."/>
            <person name="Submissions S."/>
        </authorList>
    </citation>
    <scope>NUCLEOTIDE SEQUENCE [LARGE SCALE GENOMIC DNA]</scope>
    <source>
        <strain evidence="2">DSM 1551</strain>
    </source>
</reference>
<dbReference type="RefSeq" id="WP_092351440.1">
    <property type="nucleotide sequence ID" value="NZ_FOIN01000001.1"/>
</dbReference>
<dbReference type="Proteomes" id="UP000198558">
    <property type="component" value="Unassembled WGS sequence"/>
</dbReference>
<name>A0A1I0BI75_9FIRM</name>
<dbReference type="AlphaFoldDB" id="A0A1I0BI75"/>